<dbReference type="InterPro" id="IPR024975">
    <property type="entry name" value="NOV_C"/>
</dbReference>
<feature type="compositionally biased region" description="Polar residues" evidence="1">
    <location>
        <begin position="646"/>
        <end position="656"/>
    </location>
</feature>
<gene>
    <name evidence="4" type="primary">LOC115812613</name>
</gene>
<accession>A0A6J2VI44</accession>
<dbReference type="Pfam" id="PF13020">
    <property type="entry name" value="NOV_C"/>
    <property type="match status" value="1"/>
</dbReference>
<evidence type="ECO:0000313" key="4">
    <source>
        <dbReference type="RefSeq" id="XP_030630956.1"/>
    </source>
</evidence>
<dbReference type="GeneID" id="115812613"/>
<organism evidence="3 4">
    <name type="scientific">Chanos chanos</name>
    <name type="common">Milkfish</name>
    <name type="synonym">Mugil chanos</name>
    <dbReference type="NCBI Taxonomy" id="29144"/>
    <lineage>
        <taxon>Eukaryota</taxon>
        <taxon>Metazoa</taxon>
        <taxon>Chordata</taxon>
        <taxon>Craniata</taxon>
        <taxon>Vertebrata</taxon>
        <taxon>Euteleostomi</taxon>
        <taxon>Actinopterygii</taxon>
        <taxon>Neopterygii</taxon>
        <taxon>Teleostei</taxon>
        <taxon>Ostariophysi</taxon>
        <taxon>Gonorynchiformes</taxon>
        <taxon>Chanidae</taxon>
        <taxon>Chanos</taxon>
    </lineage>
</organism>
<dbReference type="AlphaFoldDB" id="A0A6J2VI44"/>
<keyword evidence="3" id="KW-1185">Reference proteome</keyword>
<reference evidence="4" key="1">
    <citation type="submission" date="2025-08" db="UniProtKB">
        <authorList>
            <consortium name="RefSeq"/>
        </authorList>
    </citation>
    <scope>IDENTIFICATION</scope>
</reference>
<dbReference type="OrthoDB" id="1262810at2759"/>
<proteinExistence type="predicted"/>
<dbReference type="InterPro" id="IPR052957">
    <property type="entry name" value="Auxin_embryo_med"/>
</dbReference>
<evidence type="ECO:0000313" key="3">
    <source>
        <dbReference type="Proteomes" id="UP000504632"/>
    </source>
</evidence>
<evidence type="ECO:0000259" key="2">
    <source>
        <dbReference type="Pfam" id="PF13020"/>
    </source>
</evidence>
<sequence length="886" mass="100388">MPAYKLSRDEGRSWSYLRPSSVYLYSDEVYRLLGTHVSYVDMTPSEFSRTIGMRNSVQVKDMVDYLKQWCTKVSDENQAEAEGAHFTTTIQHIHTVYQYLQSSCSPGQLTSLFQRSPAVFIEYERKDDWCSGKFYHLKEVCWSDPTGMFVRYKEAIRKSDGGVQEPRVLAPFYSHLPDMRELFMMILKVESHPSMKQYVDLLVLVCETSELPTGEVLQDVSIIFAKLANKCKIRVHDEQDHTVQLDKSYCTSLKNMVTDQRVFPTKNSGWVSLSRKPMIPDSTNLEKIFKSHRQVCLLNLPPAQKKTAKKTKQGKTLQNDERLTFSEEDRDLFLKICGVKRLSECVIAEALTENYRPCPAMQTFVRNIVPYVQRFIYHSEKLEEVYSELKENNISQQIKNLKFGQVGKLYINYRLDVPDGDPIFETEDIICLLKDKKELYVQKDNLSSKLDICRELVKLFSSENDFGKELEHFLGGLAASITDKAALKRFLDRHDIHELPSDEEEWEVPEPMEMKPEPTVPSAAKLARAVGAQEEERKTEGDGENTLVCWPPKSSFGKVGAGHTAQAVEAVMKMWPPPAPPSSGEEQISRGVSGHDRPGEPPLPRESGLSHPQGFRSSGSTNTSSAHSAALPHEKDLKAMPVVQPTDVSHMSSSGETEGDQTEPKVDRPSSNRTAPHSSSEDQHTHQPSQQNHKPAEPPEVVSSQFQGNGSALRPPMALDNAVWTKATAVEAVLEDLTLDCTLPEMVTFSEDIGDTVDIGEWGERLVHSFLTHWMENGGPQAPKEIVWYNQNGETGQPCDFKLTFAVRNGESQGHEVFVEVKTTVKREKHFIHLSANELDFALKEKERYHIYRVYSAGDSQNVRLCRIKNLAQHLHSKTLELFLFV</sequence>
<feature type="region of interest" description="Disordered" evidence="1">
    <location>
        <begin position="574"/>
        <end position="714"/>
    </location>
</feature>
<protein>
    <submittedName>
        <fullName evidence="4">Uncharacterized protein LOC115812613</fullName>
    </submittedName>
</protein>
<feature type="region of interest" description="Disordered" evidence="1">
    <location>
        <begin position="501"/>
        <end position="548"/>
    </location>
</feature>
<dbReference type="PANTHER" id="PTHR32387:SF0">
    <property type="entry name" value="PROTEIN NO VEIN"/>
    <property type="match status" value="1"/>
</dbReference>
<feature type="domain" description="Protein NO VEIN C-terminal" evidence="2">
    <location>
        <begin position="779"/>
        <end position="864"/>
    </location>
</feature>
<feature type="compositionally biased region" description="Acidic residues" evidence="1">
    <location>
        <begin position="501"/>
        <end position="510"/>
    </location>
</feature>
<feature type="compositionally biased region" description="Low complexity" evidence="1">
    <location>
        <begin position="617"/>
        <end position="630"/>
    </location>
</feature>
<dbReference type="Proteomes" id="UP000504632">
    <property type="component" value="Chromosome 5"/>
</dbReference>
<evidence type="ECO:0000256" key="1">
    <source>
        <dbReference type="SAM" id="MobiDB-lite"/>
    </source>
</evidence>
<dbReference type="PANTHER" id="PTHR32387">
    <property type="entry name" value="WU:FJ29H11"/>
    <property type="match status" value="1"/>
</dbReference>
<dbReference type="InParanoid" id="A0A6J2VI44"/>
<name>A0A6J2VI44_CHACN</name>
<dbReference type="RefSeq" id="XP_030630956.1">
    <property type="nucleotide sequence ID" value="XM_030775096.1"/>
</dbReference>